<feature type="region of interest" description="Disordered" evidence="6">
    <location>
        <begin position="1583"/>
        <end position="1660"/>
    </location>
</feature>
<evidence type="ECO:0000259" key="7">
    <source>
        <dbReference type="PROSITE" id="PS50202"/>
    </source>
</evidence>
<dbReference type="PROSITE" id="PS50202">
    <property type="entry name" value="MSP"/>
    <property type="match status" value="1"/>
</dbReference>
<sequence length="3106" mass="348562">MKGAKTLRLEPNTILFPQTFISSTSRFSLKINNDGDKTVHYKWVKFKSESAEKEALETFDIYNSKQRDEASFAADFRSDVFNITPMSGEVWPKKSQFVVIEFSPQIANDFKEDAYLLDITNNYRYHVIFQGQGLPPDATFNIDTINVGHVPLDTVCEYEVILSNDGKVNVDYEVIQSNKSDLKFDFIPSKAIIPVGSQQKIKVIFSAVCVGQFNETFTFHVRGAVNFHPSLIMYGKVVGPDFLVSTKFINFGDISYGFLYTQTFEIENKSDISFDYRIRLLQDSTFSPREFNIIPNGTSVPKFSKQLVTIEFVPITIQTYNLKLALDILRAGKELAIIPITANCHCPLLKLEKSELDYEHVYIGKEYSKQLVLMNDSEFPAKFEFIMPEETNVSQAHIIVSRPRGVIKGRQDFPIDILMTPQLLGPINITGFIKVFGSDSPPMKFTINATSTGPTIKLSTSSIHFGNIPVLKPATAKLTITNASLIPASFTISIQNDIRIFSCEPTCGDIEPNDSVVVKVVAKLDDTISFSDKIVLNFVNLNPLFVDLLATGTGSPIVSSIEMNDINFNYILNEQKSYLTFTITNYGRRPQELRWTQSKPKVDDKALMNFSFKILPESTVINPREKIEHHFVAFSPVPTNFLVNVMCNATLGRNRIELFQPTVHGTVIKPLLSFSQKEMEFIHKHDAKAEEEVSTRQQTPSIHLMPSQQRTMTVTNLVKLPLNIKIDTLAPFSVQPNQFVLEPHDKMELTVIFDAAFKQDFCSEILNRKLIFSFDNHPQHLYVNLKAVFIFPNLSFSPENDLNFGNLMLNTEQTKEVTITSTPDADVEYSWQLVTDDENCDLCRIFDVYPTRGQLTSGKSENIHFSFFAYGGEGGKSTKYSATAICHIVGGPDYVINLNGAAAAINYKLNPLKIDFGHTIYDTPINQQITLTNLSDVPIAFSAKIPRSNKFSHFSITPSDGSIPANGTQNLNVNIVCGLPIEYNEDFIIQIGHFEEIKIPIHVIGRFYQFSLSLPRHPSDLAFQAATSSTISSNISSTATSVSYIPSTGSLNEKFDEIERKVLIERLSDKLLSLTGPVIGRRRRNASNEVFQGFVLSQYLLDLKSITIGEVRSAEFELCSLTPFPMSFELKTNVLKGTGFSIEPHLATNIPPGSKVPMKVVFDTAQRTNNNIGDLEYDIQFQLTEELGFSIKLHAKLILPTLGFSKNHFDFEQVIVGQSKTMTLQLQNMNNVSCEYNFGEAIPILTNSRQFYNKNDKNENEGPIFIPDPPNGILPPASFQNVKITFIPPSGMNFSMQLPINIKHNTQPRYVTLSGTGVQLRIEFDPPSLNVPPVQPFSEPSKIEVQLINPTNYQIEVFSYHFDFDLFCQHFMKKEITSEVNNVTFNQTPAASKFSLAVIVHGPHMSGCSIAAKSLGMNLHVPVISLQDIWSELIENNGASADYTAAFFARISQPDCSDGFVVDSLHALKESNETDQFILSSFKSKNCYDDTIKNPFHVVSHSVPTAAENALNYILAALDGHYVFFVGVRTSLELVNERIEKIKNKERKKKHEEEIKEKNNLFNMTEEEYNKLTEEERKIVDKKRKSLRNKIMRKEATKEQTNSTPDKKESHGRRTSRKEEGRSSRHKRSKNEDKGEKREKSSRKEEKPKDKEPRKRRNQIPTDLNDYSIVLFNLTVGSIAAKLKENSENFTAIDPQTLKRKIVEFEEEEEEEQKDLSIQQVNSIVLKEECSIDDLRKIPSHFVPTLQKLKESAFTELIPPEKIEINKNLPVPLTKFEECPPFFSIEGDEVERELPDFEEDEINASKKNRGGSRGRGGAAKGKTRGGKKKGNNGSSTTGHINFDTNKLTGRWTIPPNSRVPIVVIFDPTVIGSYKNDLLFGISNCSCDVIKLPCFGVCNHPNISRDLKHIFNKRVPRADNKTERAFVADMNEFMFGPVLVTKDKLSKNATPMYNEVIHITNPSSFKANLSLFFADSKCPFVADPPQITIEPQATADIKIGVHPNIIDTFKNTLTLVVEDQPEPFFLNFSVESCIPILEPNTTNLDFDKLLLKQERKLNLELKNTSKLPAFYQLKNVQQVAPSIEFSSVEGIINPRGSCTIKAVFSSQKPINIKKQITLEVLDKQKSKIHNSIPINVVAEAFDVLFDFQYPPKMDHLQFGTLKVQQPKLLTCNLKNKGKFPINYKIAFDPNFFQISPSDGVLNPGEKPTPINFTFKASKVVSFVNTKGITLSLTDPVTNTTTAVLPIPFSGETMYSAFTIALSKQIDFGSVPISTVITKQLVFKNEGRFAFDFETSGTVDDPPQITNNNKNARLAKKAPPPPKPRGGKGKNVSILQIGNYSVSPSNGTLNPGQSVTIDIDFQSPLPGDFNSTLKFKVTDSNPHASNDQLSVKMHVKNIVPEIETHDFEKIFPGLNLCIRYDVTKTNRTAFLEDEQVLHFMPLLLQQHSSVNLALVNIQPVPCIIDMTIKPKGRANASFPFDLSEKTVTLEPFQTKKITLGFNPVTCDNFVGFFEGIVRGSTAETKQFKFTVEGVGALPQLSILSGMDKGKGGALISNLGLTLLGFTKEKYVIIANEGVLNSHVKIVQKPNPDFEFIDAEKFEEFDLCAGQRKQLQVIFKPQKPRKAELDLSITVQDNPKNNIQLSFLGEGSAEDIVFDGLNNEDGNLVFKDCIVGRQQTVVFSMRNVGSSDVRFLWSTQNDLVFSPHVGHLKVGHSKPVKVTFFSDHQIKAGQVKVVCQISKIELTEPHAPDWDDSMKIIKYVPRSSLNPDPGQQQSSPRQEKQSSTRIKKSGSGRRNLSSSAKPTTPPPSANDTPSVSCGQQEGGDSQQQDDLVRVTEIKEEPAYTVVPGKPKDMPLKANIVADFIKYQIDTTEITFSPTMMYQTRTNEIKLTNNCLIRFDYTWHISHLVCLRTNYAQTHGAPFSVEPVTGFIEPGQTKTFKVNFEPEEVDDFTADLVCDVPFLTQMEPPIIKVSGLSRRPLCHFNVDLSDYLSAGRRHPDYTNPLPEDIRVIELFSKGIGERTSKRLELINPTSSPYEVRWNYVGEGPTPIFCDSPSSLVSSGKKQTMVFGYLPVSVKTIESLWEFHIPEHNVRVPFLFVGRIMPK</sequence>
<reference evidence="8" key="1">
    <citation type="submission" date="2016-10" db="EMBL/GenBank/DDBJ databases">
        <authorList>
            <person name="Benchimol M."/>
            <person name="Almeida L.G."/>
            <person name="Vasconcelos A.T."/>
            <person name="Perreira-Neves A."/>
            <person name="Rosa I.A."/>
            <person name="Tasca T."/>
            <person name="Bogo M.R."/>
            <person name="de Souza W."/>
        </authorList>
    </citation>
    <scope>NUCLEOTIDE SEQUENCE [LARGE SCALE GENOMIC DNA]</scope>
    <source>
        <strain evidence="8">K</strain>
    </source>
</reference>
<evidence type="ECO:0000313" key="8">
    <source>
        <dbReference type="EMBL" id="OHT13016.1"/>
    </source>
</evidence>
<feature type="region of interest" description="Disordered" evidence="6">
    <location>
        <begin position="2298"/>
        <end position="2329"/>
    </location>
</feature>
<dbReference type="InterPro" id="IPR033305">
    <property type="entry name" value="Hydin-like"/>
</dbReference>
<keyword evidence="9" id="KW-1185">Reference proteome</keyword>
<dbReference type="InterPro" id="IPR058536">
    <property type="entry name" value="Ig_CFAP65_4th"/>
</dbReference>
<evidence type="ECO:0000313" key="9">
    <source>
        <dbReference type="Proteomes" id="UP000179807"/>
    </source>
</evidence>
<feature type="compositionally biased region" description="Polar residues" evidence="6">
    <location>
        <begin position="2764"/>
        <end position="2777"/>
    </location>
</feature>
<evidence type="ECO:0000256" key="4">
    <source>
        <dbReference type="ARBA" id="ARBA00023069"/>
    </source>
</evidence>
<feature type="compositionally biased region" description="Basic and acidic residues" evidence="6">
    <location>
        <begin position="1630"/>
        <end position="1653"/>
    </location>
</feature>
<dbReference type="GeneID" id="94825984"/>
<name>A0A1J4KQ35_9EUKA</name>
<dbReference type="Pfam" id="PF24507">
    <property type="entry name" value="Ig_CFAP65_4th"/>
    <property type="match status" value="1"/>
</dbReference>
<dbReference type="GO" id="GO:0003341">
    <property type="term" value="P:cilium movement"/>
    <property type="evidence" value="ECO:0007669"/>
    <property type="project" value="TreeGrafter"/>
</dbReference>
<dbReference type="Gene3D" id="2.60.40.10">
    <property type="entry name" value="Immunoglobulins"/>
    <property type="match status" value="17"/>
</dbReference>
<keyword evidence="4" id="KW-0969">Cilium</keyword>
<keyword evidence="5" id="KW-0966">Cell projection</keyword>
<dbReference type="InterPro" id="IPR013783">
    <property type="entry name" value="Ig-like_fold"/>
</dbReference>
<accession>A0A1J4KQ35</accession>
<dbReference type="InterPro" id="IPR053879">
    <property type="entry name" value="HYDIN_VesB_CFA65-like_Ig"/>
</dbReference>
<dbReference type="OrthoDB" id="442692at2759"/>
<feature type="domain" description="MSP" evidence="7">
    <location>
        <begin position="449"/>
        <end position="582"/>
    </location>
</feature>
<feature type="region of interest" description="Disordered" evidence="6">
    <location>
        <begin position="2762"/>
        <end position="2830"/>
    </location>
</feature>
<dbReference type="RefSeq" id="XP_068366152.1">
    <property type="nucleotide sequence ID" value="XM_068491280.1"/>
</dbReference>
<evidence type="ECO:0000256" key="3">
    <source>
        <dbReference type="ARBA" id="ARBA00022490"/>
    </source>
</evidence>
<dbReference type="GO" id="GO:0005930">
    <property type="term" value="C:axoneme"/>
    <property type="evidence" value="ECO:0007669"/>
    <property type="project" value="TreeGrafter"/>
</dbReference>
<dbReference type="SUPFAM" id="SSF49354">
    <property type="entry name" value="PapD-like"/>
    <property type="match status" value="1"/>
</dbReference>
<dbReference type="EMBL" id="MLAK01000549">
    <property type="protein sequence ID" value="OHT13016.1"/>
    <property type="molecule type" value="Genomic_DNA"/>
</dbReference>
<gene>
    <name evidence="8" type="ORF">TRFO_03418</name>
</gene>
<comment type="caution">
    <text evidence="8">The sequence shown here is derived from an EMBL/GenBank/DDBJ whole genome shotgun (WGS) entry which is preliminary data.</text>
</comment>
<protein>
    <recommendedName>
        <fullName evidence="7">MSP domain-containing protein</fullName>
    </recommendedName>
</protein>
<evidence type="ECO:0000256" key="2">
    <source>
        <dbReference type="ARBA" id="ARBA00004496"/>
    </source>
</evidence>
<feature type="compositionally biased region" description="Basic residues" evidence="6">
    <location>
        <begin position="1821"/>
        <end position="1830"/>
    </location>
</feature>
<dbReference type="Proteomes" id="UP000179807">
    <property type="component" value="Unassembled WGS sequence"/>
</dbReference>
<keyword evidence="3" id="KW-0963">Cytoplasm</keyword>
<dbReference type="GO" id="GO:1904158">
    <property type="term" value="P:axonemal central apparatus assembly"/>
    <property type="evidence" value="ECO:0007669"/>
    <property type="project" value="TreeGrafter"/>
</dbReference>
<dbReference type="InterPro" id="IPR008962">
    <property type="entry name" value="PapD-like_sf"/>
</dbReference>
<dbReference type="Pfam" id="PF22544">
    <property type="entry name" value="HYDIN_VesB_CFA65-like_Ig"/>
    <property type="match status" value="3"/>
</dbReference>
<comment type="subcellular location">
    <subcellularLocation>
        <location evidence="1">Cell projection</location>
        <location evidence="1">Cilium</location>
    </subcellularLocation>
    <subcellularLocation>
        <location evidence="2">Cytoplasm</location>
    </subcellularLocation>
</comment>
<dbReference type="PANTHER" id="PTHR23053:SF0">
    <property type="entry name" value="HYDROCEPHALUS-INDUCING PROTEIN HOMOLOG"/>
    <property type="match status" value="1"/>
</dbReference>
<evidence type="ECO:0000256" key="1">
    <source>
        <dbReference type="ARBA" id="ARBA00004138"/>
    </source>
</evidence>
<feature type="region of interest" description="Disordered" evidence="6">
    <location>
        <begin position="1797"/>
        <end position="1841"/>
    </location>
</feature>
<organism evidence="8 9">
    <name type="scientific">Tritrichomonas foetus</name>
    <dbReference type="NCBI Taxonomy" id="1144522"/>
    <lineage>
        <taxon>Eukaryota</taxon>
        <taxon>Metamonada</taxon>
        <taxon>Parabasalia</taxon>
        <taxon>Tritrichomonadida</taxon>
        <taxon>Tritrichomonadidae</taxon>
        <taxon>Tritrichomonas</taxon>
    </lineage>
</organism>
<evidence type="ECO:0000256" key="5">
    <source>
        <dbReference type="ARBA" id="ARBA00023273"/>
    </source>
</evidence>
<dbReference type="InterPro" id="IPR000535">
    <property type="entry name" value="MSP_dom"/>
</dbReference>
<feature type="compositionally biased region" description="Low complexity" evidence="6">
    <location>
        <begin position="2819"/>
        <end position="2830"/>
    </location>
</feature>
<evidence type="ECO:0000256" key="6">
    <source>
        <dbReference type="SAM" id="MobiDB-lite"/>
    </source>
</evidence>
<dbReference type="PANTHER" id="PTHR23053">
    <property type="entry name" value="DLEC1 DELETED IN LUNG AND ESOPHAGEAL CANCER 1"/>
    <property type="match status" value="1"/>
</dbReference>
<dbReference type="VEuPathDB" id="TrichDB:TRFO_03418"/>
<proteinExistence type="predicted"/>